<name>A0ABX1QWU1_9ALTE</name>
<feature type="region of interest" description="Disordered" evidence="1">
    <location>
        <begin position="44"/>
        <end position="63"/>
    </location>
</feature>
<protein>
    <submittedName>
        <fullName evidence="3">TIGR03503 family protein</fullName>
    </submittedName>
</protein>
<feature type="transmembrane region" description="Helical" evidence="2">
    <location>
        <begin position="423"/>
        <end position="447"/>
    </location>
</feature>
<keyword evidence="2" id="KW-0472">Membrane</keyword>
<evidence type="ECO:0000313" key="4">
    <source>
        <dbReference type="Proteomes" id="UP000709336"/>
    </source>
</evidence>
<dbReference type="Proteomes" id="UP000709336">
    <property type="component" value="Unassembled WGS sequence"/>
</dbReference>
<dbReference type="EMBL" id="JAATNW010000001">
    <property type="protein sequence ID" value="NMH58714.1"/>
    <property type="molecule type" value="Genomic_DNA"/>
</dbReference>
<organism evidence="3 4">
    <name type="scientific">Alteromonas ponticola</name>
    <dbReference type="NCBI Taxonomy" id="2720613"/>
    <lineage>
        <taxon>Bacteria</taxon>
        <taxon>Pseudomonadati</taxon>
        <taxon>Pseudomonadota</taxon>
        <taxon>Gammaproteobacteria</taxon>
        <taxon>Alteromonadales</taxon>
        <taxon>Alteromonadaceae</taxon>
        <taxon>Alteromonas/Salinimonas group</taxon>
        <taxon>Alteromonas</taxon>
    </lineage>
</organism>
<gene>
    <name evidence="3" type="ORF">HCJ96_01585</name>
</gene>
<evidence type="ECO:0000256" key="1">
    <source>
        <dbReference type="SAM" id="MobiDB-lite"/>
    </source>
</evidence>
<dbReference type="RefSeq" id="WP_169209268.1">
    <property type="nucleotide sequence ID" value="NZ_JAATNW010000001.1"/>
</dbReference>
<sequence>MKQLLAGTVHLSSRVKKVTLACLGHLSVWLVLIIASTSSVQAQNQTPTPARTAQADPQPSPISTLGDEFQNSIELLRNRFRVDHHVEEITMVFFREYGSAPVVLVKPDGSKIFQSQAEEQNVEWYDTATYDMIKLKNPVPGPWQAVGQVLPDSRVMILSDVKLHAEPLPNLLFSGEILKLTARLTNGDKPIQYKEFRDAVDLTIELVSTNNPNYDNFGADDQLIATFQDNGMGMDEAPLDGVFTGQFNLIIPAGEWQPVFKVVTPMYSREQIDPLIILHRNPVKLEVDFDDGQRGYHNLLVDVERDLVDINSLLVDGKVRFPNGDIQNFSLTETHGDSRRYKIVAFEDGLFRVKVTVYGTTIDGRDFILDVPEYNFEVEPPIVEQPLVGPNGKPVAQTSQSPDQVMQPAAPAEQAPPPEEDNVLLTVLLVNGMILLIGGGALAFIVWQRRRPASSDTESKGIFARFNLGEKLADTKQKVAAMVKKKPKAEENKKSPD</sequence>
<proteinExistence type="predicted"/>
<reference evidence="3 4" key="1">
    <citation type="submission" date="2020-03" db="EMBL/GenBank/DDBJ databases">
        <title>Alteromonas ponticola sp. nov., isolated from seawater.</title>
        <authorList>
            <person name="Yoon J.-H."/>
            <person name="Kim Y.-O."/>
        </authorList>
    </citation>
    <scope>NUCLEOTIDE SEQUENCE [LARGE SCALE GENOMIC DNA]</scope>
    <source>
        <strain evidence="3 4">MYP5</strain>
    </source>
</reference>
<accession>A0ABX1QWU1</accession>
<comment type="caution">
    <text evidence="3">The sequence shown here is derived from an EMBL/GenBank/DDBJ whole genome shotgun (WGS) entry which is preliminary data.</text>
</comment>
<dbReference type="InterPro" id="IPR020010">
    <property type="entry name" value="CHP03503"/>
</dbReference>
<keyword evidence="2" id="KW-0812">Transmembrane</keyword>
<dbReference type="NCBIfam" id="TIGR03503">
    <property type="entry name" value="TIGR03503 family protein"/>
    <property type="match status" value="1"/>
</dbReference>
<feature type="region of interest" description="Disordered" evidence="1">
    <location>
        <begin position="387"/>
        <end position="418"/>
    </location>
</feature>
<evidence type="ECO:0000256" key="2">
    <source>
        <dbReference type="SAM" id="Phobius"/>
    </source>
</evidence>
<keyword evidence="4" id="KW-1185">Reference proteome</keyword>
<keyword evidence="2" id="KW-1133">Transmembrane helix</keyword>
<evidence type="ECO:0000313" key="3">
    <source>
        <dbReference type="EMBL" id="NMH58714.1"/>
    </source>
</evidence>